<evidence type="ECO:0000256" key="4">
    <source>
        <dbReference type="SAM" id="Phobius"/>
    </source>
</evidence>
<dbReference type="PANTHER" id="PTHR30024">
    <property type="entry name" value="ALIPHATIC SULFONATES-BINDING PROTEIN-RELATED"/>
    <property type="match status" value="1"/>
</dbReference>
<dbReference type="GO" id="GO:0042597">
    <property type="term" value="C:periplasmic space"/>
    <property type="evidence" value="ECO:0007669"/>
    <property type="project" value="UniProtKB-SubCell"/>
</dbReference>
<name>A0A166AFA2_9EURY</name>
<feature type="domain" description="SsuA/THI5-like" evidence="5">
    <location>
        <begin position="47"/>
        <end position="258"/>
    </location>
</feature>
<dbReference type="InterPro" id="IPR015168">
    <property type="entry name" value="SsuA/THI5"/>
</dbReference>
<comment type="similarity">
    <text evidence="2">Belongs to the bacterial solute-binding protein SsuA/TauA family.</text>
</comment>
<dbReference type="EMBL" id="LWMT01000239">
    <property type="protein sequence ID" value="KZX11956.1"/>
    <property type="molecule type" value="Genomic_DNA"/>
</dbReference>
<comment type="subcellular location">
    <subcellularLocation>
        <location evidence="1">Periplasm</location>
    </subcellularLocation>
</comment>
<dbReference type="Proteomes" id="UP000077066">
    <property type="component" value="Unassembled WGS sequence"/>
</dbReference>
<evidence type="ECO:0000256" key="3">
    <source>
        <dbReference type="ARBA" id="ARBA00022729"/>
    </source>
</evidence>
<keyword evidence="4" id="KW-1133">Transmembrane helix</keyword>
<dbReference type="OrthoDB" id="10037at2157"/>
<proteinExistence type="inferred from homology"/>
<dbReference type="PATRIC" id="fig|55758.3.peg.1475"/>
<feature type="transmembrane region" description="Helical" evidence="4">
    <location>
        <begin position="7"/>
        <end position="24"/>
    </location>
</feature>
<keyword evidence="4" id="KW-0812">Transmembrane</keyword>
<comment type="caution">
    <text evidence="6">The sequence shown here is derived from an EMBL/GenBank/DDBJ whole genome shotgun (WGS) entry which is preliminary data.</text>
</comment>
<dbReference type="AlphaFoldDB" id="A0A166AFA2"/>
<keyword evidence="7" id="KW-1185">Reference proteome</keyword>
<accession>A0A166AFA2</accession>
<evidence type="ECO:0000313" key="7">
    <source>
        <dbReference type="Proteomes" id="UP000077066"/>
    </source>
</evidence>
<dbReference type="Pfam" id="PF09084">
    <property type="entry name" value="NMT1"/>
    <property type="match status" value="1"/>
</dbReference>
<dbReference type="SUPFAM" id="SSF53850">
    <property type="entry name" value="Periplasmic binding protein-like II"/>
    <property type="match status" value="1"/>
</dbReference>
<dbReference type="RefSeq" id="WP_066972857.1">
    <property type="nucleotide sequence ID" value="NZ_LWMT01000239.1"/>
</dbReference>
<keyword evidence="3" id="KW-0732">Signal</keyword>
<reference evidence="6 7" key="1">
    <citation type="submission" date="2016-04" db="EMBL/GenBank/DDBJ databases">
        <title>Genome sequence of Methanobrevibacter filiformis DSM 11501.</title>
        <authorList>
            <person name="Poehlein A."/>
            <person name="Seedorf H."/>
            <person name="Daniel R."/>
        </authorList>
    </citation>
    <scope>NUCLEOTIDE SEQUENCE [LARGE SCALE GENOMIC DNA]</scope>
    <source>
        <strain evidence="6 7">DSM 11501</strain>
    </source>
</reference>
<evidence type="ECO:0000313" key="6">
    <source>
        <dbReference type="EMBL" id="KZX11956.1"/>
    </source>
</evidence>
<gene>
    <name evidence="6" type="primary">ssuA_2</name>
    <name evidence="6" type="ORF">MBFIL_12940</name>
</gene>
<dbReference type="STRING" id="55758.MBFIL_12940"/>
<evidence type="ECO:0000256" key="1">
    <source>
        <dbReference type="ARBA" id="ARBA00004418"/>
    </source>
</evidence>
<protein>
    <submittedName>
        <fullName evidence="6">Putative aliphatic sulfonates-binding protein</fullName>
    </submittedName>
</protein>
<evidence type="ECO:0000256" key="2">
    <source>
        <dbReference type="ARBA" id="ARBA00010742"/>
    </source>
</evidence>
<organism evidence="6 7">
    <name type="scientific">Methanobrevibacter filiformis</name>
    <dbReference type="NCBI Taxonomy" id="55758"/>
    <lineage>
        <taxon>Archaea</taxon>
        <taxon>Methanobacteriati</taxon>
        <taxon>Methanobacteriota</taxon>
        <taxon>Methanomada group</taxon>
        <taxon>Methanobacteria</taxon>
        <taxon>Methanobacteriales</taxon>
        <taxon>Methanobacteriaceae</taxon>
        <taxon>Methanobrevibacter</taxon>
    </lineage>
</organism>
<keyword evidence="4" id="KW-0472">Membrane</keyword>
<dbReference type="PANTHER" id="PTHR30024:SF47">
    <property type="entry name" value="TAURINE-BINDING PERIPLASMIC PROTEIN"/>
    <property type="match status" value="1"/>
</dbReference>
<evidence type="ECO:0000259" key="5">
    <source>
        <dbReference type="Pfam" id="PF09084"/>
    </source>
</evidence>
<sequence length="355" mass="39091">MINKKIIGIIIVIIAILAILGAYFSTNSIQSSENEKIDAGYISLSAGHSLVFIAKEKGYFAEQGLNVEIFEFPTANDELNALSAGKLDVAVGGIGEPLVQIDNGKNFTFIGGVMSGDHGIIAKNKSIANDLQSNPESYKKYKIGTVSGIPAEVITLGYLNEQAGITKDDLDIVDFKTAPDIINAIKAGKIDVGFVYPAFQYSAEKDGLAIVNTTDELIPGLPDCRVTINSKDLNNTTAEKWIKYDKALIKAYNFYMNNHTETLDIASKYVPLKGKELEVATYNDHLSLVTDPYEKGSIKFYELLKQIGYVDGNVNVSQHFNTTIYKTALDQILKEDPNNKNYQFLNNLYETQKVD</sequence>
<dbReference type="Gene3D" id="3.40.190.10">
    <property type="entry name" value="Periplasmic binding protein-like II"/>
    <property type="match status" value="2"/>
</dbReference>